<protein>
    <recommendedName>
        <fullName evidence="9">Peptidase A1 domain-containing protein</fullName>
    </recommendedName>
</protein>
<dbReference type="SUPFAM" id="SSF50630">
    <property type="entry name" value="Acid proteases"/>
    <property type="match status" value="1"/>
</dbReference>
<keyword evidence="4 8" id="KW-0064">Aspartyl protease</keyword>
<evidence type="ECO:0000313" key="12">
    <source>
        <dbReference type="Proteomes" id="UP000032304"/>
    </source>
</evidence>
<dbReference type="KEGG" id="gra:105778066"/>
<dbReference type="AlphaFoldDB" id="A0A0D2T6N5"/>
<dbReference type="PANTHER" id="PTHR47967">
    <property type="entry name" value="OS07G0603500 PROTEIN-RELATED"/>
    <property type="match status" value="1"/>
</dbReference>
<dbReference type="FunFam" id="2.40.70.10:FF:000029">
    <property type="entry name" value="Aspartyl protease family protein"/>
    <property type="match status" value="1"/>
</dbReference>
<dbReference type="GO" id="GO:0004190">
    <property type="term" value="F:aspartic-type endopeptidase activity"/>
    <property type="evidence" value="ECO:0007669"/>
    <property type="project" value="UniProtKB-KW"/>
</dbReference>
<proteinExistence type="inferred from homology"/>
<dbReference type="EMBL" id="CM001750">
    <property type="protein sequence ID" value="KJB71343.1"/>
    <property type="molecule type" value="Genomic_DNA"/>
</dbReference>
<evidence type="ECO:0000259" key="9">
    <source>
        <dbReference type="PROSITE" id="PS51767"/>
    </source>
</evidence>
<dbReference type="STRING" id="29730.A0A0D2T6N5"/>
<comment type="similarity">
    <text evidence="1 8">Belongs to the peptidase A1 family.</text>
</comment>
<dbReference type="CDD" id="cd05476">
    <property type="entry name" value="pepsin_A_like_plant"/>
    <property type="match status" value="1"/>
</dbReference>
<keyword evidence="6" id="KW-0325">Glycoprotein</keyword>
<reference evidence="11 13" key="2">
    <citation type="journal article" date="2019" name="Genome Biol. Evol.">
        <title>Insights into the evolution of the New World diploid cottons (Gossypium, subgenus Houzingenia) based on genome sequencing.</title>
        <authorList>
            <person name="Grover C.E."/>
            <person name="Arick M.A. 2nd"/>
            <person name="Thrash A."/>
            <person name="Conover J.L."/>
            <person name="Sanders W.S."/>
            <person name="Peterson D.G."/>
            <person name="Frelichowski J.E."/>
            <person name="Scheffler J.A."/>
            <person name="Scheffler B.E."/>
            <person name="Wendel J.F."/>
        </authorList>
    </citation>
    <scope>NUCLEOTIDE SEQUENCE [LARGE SCALE GENOMIC DNA]</scope>
    <source>
        <strain evidence="11">8</strain>
        <tissue evidence="11">Leaf</tissue>
    </source>
</reference>
<dbReference type="InterPro" id="IPR032861">
    <property type="entry name" value="TAXi_N"/>
</dbReference>
<evidence type="ECO:0000256" key="3">
    <source>
        <dbReference type="ARBA" id="ARBA00022729"/>
    </source>
</evidence>
<dbReference type="InterPro" id="IPR033121">
    <property type="entry name" value="PEPTIDASE_A1"/>
</dbReference>
<dbReference type="InterPro" id="IPR001461">
    <property type="entry name" value="Aspartic_peptidase_A1"/>
</dbReference>
<dbReference type="PANTHER" id="PTHR47967:SF23">
    <property type="entry name" value="OS04G0448300 PROTEIN"/>
    <property type="match status" value="1"/>
</dbReference>
<dbReference type="Pfam" id="PF14541">
    <property type="entry name" value="TAXi_C"/>
    <property type="match status" value="1"/>
</dbReference>
<evidence type="ECO:0000313" key="11">
    <source>
        <dbReference type="EMBL" id="MBA0599602.1"/>
    </source>
</evidence>
<evidence type="ECO:0000256" key="2">
    <source>
        <dbReference type="ARBA" id="ARBA00022670"/>
    </source>
</evidence>
<evidence type="ECO:0000313" key="10">
    <source>
        <dbReference type="EMBL" id="KJB71343.1"/>
    </source>
</evidence>
<dbReference type="PRINTS" id="PR00792">
    <property type="entry name" value="PEPSIN"/>
</dbReference>
<dbReference type="eggNOG" id="KOG1339">
    <property type="taxonomic scope" value="Eukaryota"/>
</dbReference>
<dbReference type="InterPro" id="IPR034161">
    <property type="entry name" value="Pepsin-like_plant"/>
</dbReference>
<keyword evidence="12" id="KW-1185">Reference proteome</keyword>
<dbReference type="PROSITE" id="PS51767">
    <property type="entry name" value="PEPTIDASE_A1"/>
    <property type="match status" value="1"/>
</dbReference>
<organism evidence="10 12">
    <name type="scientific">Gossypium raimondii</name>
    <name type="common">Peruvian cotton</name>
    <name type="synonym">Gossypium klotzschianum subsp. raimondii</name>
    <dbReference type="NCBI Taxonomy" id="29730"/>
    <lineage>
        <taxon>Eukaryota</taxon>
        <taxon>Viridiplantae</taxon>
        <taxon>Streptophyta</taxon>
        <taxon>Embryophyta</taxon>
        <taxon>Tracheophyta</taxon>
        <taxon>Spermatophyta</taxon>
        <taxon>Magnoliopsida</taxon>
        <taxon>eudicotyledons</taxon>
        <taxon>Gunneridae</taxon>
        <taxon>Pentapetalae</taxon>
        <taxon>rosids</taxon>
        <taxon>malvids</taxon>
        <taxon>Malvales</taxon>
        <taxon>Malvaceae</taxon>
        <taxon>Malvoideae</taxon>
        <taxon>Gossypium</taxon>
    </lineage>
</organism>
<reference evidence="10 12" key="1">
    <citation type="journal article" date="2012" name="Nature">
        <title>Repeated polyploidization of Gossypium genomes and the evolution of spinnable cotton fibres.</title>
        <authorList>
            <person name="Paterson A.H."/>
            <person name="Wendel J.F."/>
            <person name="Gundlach H."/>
            <person name="Guo H."/>
            <person name="Jenkins J."/>
            <person name="Jin D."/>
            <person name="Llewellyn D."/>
            <person name="Showmaker K.C."/>
            <person name="Shu S."/>
            <person name="Udall J."/>
            <person name="Yoo M.J."/>
            <person name="Byers R."/>
            <person name="Chen W."/>
            <person name="Doron-Faigenboim A."/>
            <person name="Duke M.V."/>
            <person name="Gong L."/>
            <person name="Grimwood J."/>
            <person name="Grover C."/>
            <person name="Grupp K."/>
            <person name="Hu G."/>
            <person name="Lee T.H."/>
            <person name="Li J."/>
            <person name="Lin L."/>
            <person name="Liu T."/>
            <person name="Marler B.S."/>
            <person name="Page J.T."/>
            <person name="Roberts A.W."/>
            <person name="Romanel E."/>
            <person name="Sanders W.S."/>
            <person name="Szadkowski E."/>
            <person name="Tan X."/>
            <person name="Tang H."/>
            <person name="Xu C."/>
            <person name="Wang J."/>
            <person name="Wang Z."/>
            <person name="Zhang D."/>
            <person name="Zhang L."/>
            <person name="Ashrafi H."/>
            <person name="Bedon F."/>
            <person name="Bowers J.E."/>
            <person name="Brubaker C.L."/>
            <person name="Chee P.W."/>
            <person name="Das S."/>
            <person name="Gingle A.R."/>
            <person name="Haigler C.H."/>
            <person name="Harker D."/>
            <person name="Hoffmann L.V."/>
            <person name="Hovav R."/>
            <person name="Jones D.C."/>
            <person name="Lemke C."/>
            <person name="Mansoor S."/>
            <person name="ur Rahman M."/>
            <person name="Rainville L.N."/>
            <person name="Rambani A."/>
            <person name="Reddy U.K."/>
            <person name="Rong J.K."/>
            <person name="Saranga Y."/>
            <person name="Scheffler B.E."/>
            <person name="Scheffler J.A."/>
            <person name="Stelly D.M."/>
            <person name="Triplett B.A."/>
            <person name="Van Deynze A."/>
            <person name="Vaslin M.F."/>
            <person name="Waghmare V.N."/>
            <person name="Walford S.A."/>
            <person name="Wright R.J."/>
            <person name="Zaki E.A."/>
            <person name="Zhang T."/>
            <person name="Dennis E.S."/>
            <person name="Mayer K.F."/>
            <person name="Peterson D.G."/>
            <person name="Rokhsar D.S."/>
            <person name="Wang X."/>
            <person name="Schmutz J."/>
        </authorList>
    </citation>
    <scope>NUCLEOTIDE SEQUENCE [LARGE SCALE GENOMIC DNA]</scope>
</reference>
<dbReference type="Pfam" id="PF14543">
    <property type="entry name" value="TAXi_N"/>
    <property type="match status" value="1"/>
</dbReference>
<dbReference type="InterPro" id="IPR032799">
    <property type="entry name" value="TAXi_C"/>
</dbReference>
<dbReference type="Proteomes" id="UP000593578">
    <property type="component" value="Unassembled WGS sequence"/>
</dbReference>
<evidence type="ECO:0000256" key="8">
    <source>
        <dbReference type="RuleBase" id="RU000454"/>
    </source>
</evidence>
<keyword evidence="3" id="KW-0732">Signal</keyword>
<sequence>MALLYSLCCVSFSALVIVALYVSPVVSTSRRVLGDYGKLENGFRVTLKHVDSSKNLTKWERIQRGIKRGNHRLQRLNAMVLAASGDSAEVQAPIVAGNGEFLMDLSIGTPPNSYSAILDTGSDLIWTQCKPCTQCFDQSTPIFDPQKSSTFTKLSCSSDLCEALPQSTCSDGSCEYLYTYGDYSSTQGVMATEIFKFDSVSVPNIGFGCGEDNEGDGFSQGAGLVGLGRGPLSLVSQLKEPKFSYCLTAMDETQKSLLLMGSIASANESLGEMRTTPLIRNPSQPSFYYLSLQGITVGSTRLPIKESTFALEDNGSGGVIIDSGTTITYLEQAAFSVLKKAFILEMKLPVDTLSSTGLDLCFTLPSGSTQVEVPKLVFHFDGADLDLPAENYMIADSSSGVICLAMGGSSGMSIFGNVQQQNMLVVHDLEKETVSFIQTQCQNI</sequence>
<dbReference type="GO" id="GO:0005576">
    <property type="term" value="C:extracellular region"/>
    <property type="evidence" value="ECO:0007669"/>
    <property type="project" value="TreeGrafter"/>
</dbReference>
<dbReference type="OMA" id="DLPTSKC"/>
<evidence type="ECO:0000256" key="1">
    <source>
        <dbReference type="ARBA" id="ARBA00007447"/>
    </source>
</evidence>
<dbReference type="GO" id="GO:0006508">
    <property type="term" value="P:proteolysis"/>
    <property type="evidence" value="ECO:0007669"/>
    <property type="project" value="UniProtKB-KW"/>
</dbReference>
<reference evidence="11" key="3">
    <citation type="submission" date="2020-04" db="EMBL/GenBank/DDBJ databases">
        <authorList>
            <person name="Grover C.E."/>
            <person name="Arick M.A. II"/>
            <person name="Thrash A."/>
            <person name="Conover J.L."/>
            <person name="Sanders W.S."/>
            <person name="Peterson D.G."/>
            <person name="Scheffler J.A."/>
            <person name="Scheffler B.E."/>
            <person name="Wendel J.F."/>
        </authorList>
    </citation>
    <scope>NUCLEOTIDE SEQUENCE</scope>
    <source>
        <strain evidence="11">8</strain>
        <tissue evidence="11">Leaf</tissue>
    </source>
</reference>
<feature type="domain" description="Peptidase A1" evidence="9">
    <location>
        <begin position="101"/>
        <end position="437"/>
    </location>
</feature>
<dbReference type="OrthoDB" id="660550at2759"/>
<dbReference type="Proteomes" id="UP000032304">
    <property type="component" value="Chromosome 11"/>
</dbReference>
<dbReference type="EMBL" id="JABEZZ010000011">
    <property type="protein sequence ID" value="MBA0599602.1"/>
    <property type="molecule type" value="Genomic_DNA"/>
</dbReference>
<dbReference type="FunFam" id="2.40.70.10:FF:000016">
    <property type="entry name" value="Probable aspartic protease At2g35615"/>
    <property type="match status" value="1"/>
</dbReference>
<gene>
    <name evidence="10" type="ORF">B456_011G117400</name>
    <name evidence="11" type="ORF">Gorai_005813</name>
</gene>
<dbReference type="InterPro" id="IPR001969">
    <property type="entry name" value="Aspartic_peptidase_AS"/>
</dbReference>
<accession>A0A0D2T6N5</accession>
<dbReference type="Gene3D" id="2.40.70.10">
    <property type="entry name" value="Acid Proteases"/>
    <property type="match status" value="2"/>
</dbReference>
<keyword evidence="2 8" id="KW-0645">Protease</keyword>
<evidence type="ECO:0000256" key="7">
    <source>
        <dbReference type="PIRSR" id="PIRSR601461-1"/>
    </source>
</evidence>
<feature type="active site" evidence="7">
    <location>
        <position position="119"/>
    </location>
</feature>
<feature type="active site" evidence="7">
    <location>
        <position position="322"/>
    </location>
</feature>
<dbReference type="InterPro" id="IPR051708">
    <property type="entry name" value="Plant_Aspart_Prot_A1"/>
</dbReference>
<dbReference type="Gramene" id="KJB71343">
    <property type="protein sequence ID" value="KJB71343"/>
    <property type="gene ID" value="B456_011G117400"/>
</dbReference>
<dbReference type="InterPro" id="IPR021109">
    <property type="entry name" value="Peptidase_aspartic_dom_sf"/>
</dbReference>
<evidence type="ECO:0000256" key="5">
    <source>
        <dbReference type="ARBA" id="ARBA00022801"/>
    </source>
</evidence>
<evidence type="ECO:0000256" key="6">
    <source>
        <dbReference type="ARBA" id="ARBA00023180"/>
    </source>
</evidence>
<evidence type="ECO:0000313" key="13">
    <source>
        <dbReference type="Proteomes" id="UP000593578"/>
    </source>
</evidence>
<evidence type="ECO:0000256" key="4">
    <source>
        <dbReference type="ARBA" id="ARBA00022750"/>
    </source>
</evidence>
<name>A0A0D2T6N5_GOSRA</name>
<dbReference type="PROSITE" id="PS00141">
    <property type="entry name" value="ASP_PROTEASE"/>
    <property type="match status" value="1"/>
</dbReference>
<keyword evidence="5 8" id="KW-0378">Hydrolase</keyword>